<protein>
    <submittedName>
        <fullName evidence="1">Uncharacterized protein</fullName>
    </submittedName>
</protein>
<name>A0ACB6QF47_9PLEO</name>
<reference evidence="1" key="1">
    <citation type="journal article" date="2020" name="Stud. Mycol.">
        <title>101 Dothideomycetes genomes: a test case for predicting lifestyles and emergence of pathogens.</title>
        <authorList>
            <person name="Haridas S."/>
            <person name="Albert R."/>
            <person name="Binder M."/>
            <person name="Bloem J."/>
            <person name="Labutti K."/>
            <person name="Salamov A."/>
            <person name="Andreopoulos B."/>
            <person name="Baker S."/>
            <person name="Barry K."/>
            <person name="Bills G."/>
            <person name="Bluhm B."/>
            <person name="Cannon C."/>
            <person name="Castanera R."/>
            <person name="Culley D."/>
            <person name="Daum C."/>
            <person name="Ezra D."/>
            <person name="Gonzalez J."/>
            <person name="Henrissat B."/>
            <person name="Kuo A."/>
            <person name="Liang C."/>
            <person name="Lipzen A."/>
            <person name="Lutzoni F."/>
            <person name="Magnuson J."/>
            <person name="Mondo S."/>
            <person name="Nolan M."/>
            <person name="Ohm R."/>
            <person name="Pangilinan J."/>
            <person name="Park H.-J."/>
            <person name="Ramirez L."/>
            <person name="Alfaro M."/>
            <person name="Sun H."/>
            <person name="Tritt A."/>
            <person name="Yoshinaga Y."/>
            <person name="Zwiers L.-H."/>
            <person name="Turgeon B."/>
            <person name="Goodwin S."/>
            <person name="Spatafora J."/>
            <person name="Crous P."/>
            <person name="Grigoriev I."/>
        </authorList>
    </citation>
    <scope>NUCLEOTIDE SEQUENCE</scope>
    <source>
        <strain evidence="1">ATCC 200398</strain>
    </source>
</reference>
<comment type="caution">
    <text evidence="1">The sequence shown here is derived from an EMBL/GenBank/DDBJ whole genome shotgun (WGS) entry which is preliminary data.</text>
</comment>
<keyword evidence="2" id="KW-1185">Reference proteome</keyword>
<evidence type="ECO:0000313" key="1">
    <source>
        <dbReference type="EMBL" id="KAF2465233.1"/>
    </source>
</evidence>
<evidence type="ECO:0000313" key="2">
    <source>
        <dbReference type="Proteomes" id="UP000799755"/>
    </source>
</evidence>
<dbReference type="Proteomes" id="UP000799755">
    <property type="component" value="Unassembled WGS sequence"/>
</dbReference>
<gene>
    <name evidence="1" type="ORF">BDR25DRAFT_360870</name>
</gene>
<sequence length="436" mass="50184">MSHEDTRRKRRRVVATKRDGILSDIYQNRTVMHRKRQARKMGEEDGSAATFYPGLATDNELHSTLYSESVEVNFEQVFSVQEDHHKVPEDCSRETLQFWVEKSQLIRDTKSHQSRSSLLSIKRLFISANASIRITRLWALLWWWDLALGSCETLYHISLLNSVLSMSPQRVRMGLPQHYCPSSGFSILAIEEPIYVLFIRGYSGAFLFFRKQCTKTFWRFFAEKLFKEVPRTFAWVILSKGVLSKPEAYNPINHQWSCDGRLHLIQINTIRGESKRAPNASPFNSLYIVQASTSVLDDSWVQMLSGRHIQCPKQTMGLTLVTEASKNRVEKSFSYGVQNRENGGTQKRRCHILIIKIKSIFFKQTSEFAIFDVRLKSTAAEASIGWISIDVPGNNEEQATRSSEARRLLSRAFANEKMVKYGGNENTEVIRSKHQT</sequence>
<organism evidence="1 2">
    <name type="scientific">Lindgomyces ingoldianus</name>
    <dbReference type="NCBI Taxonomy" id="673940"/>
    <lineage>
        <taxon>Eukaryota</taxon>
        <taxon>Fungi</taxon>
        <taxon>Dikarya</taxon>
        <taxon>Ascomycota</taxon>
        <taxon>Pezizomycotina</taxon>
        <taxon>Dothideomycetes</taxon>
        <taxon>Pleosporomycetidae</taxon>
        <taxon>Pleosporales</taxon>
        <taxon>Lindgomycetaceae</taxon>
        <taxon>Lindgomyces</taxon>
    </lineage>
</organism>
<proteinExistence type="predicted"/>
<accession>A0ACB6QF47</accession>
<dbReference type="EMBL" id="MU003531">
    <property type="protein sequence ID" value="KAF2465233.1"/>
    <property type="molecule type" value="Genomic_DNA"/>
</dbReference>